<feature type="transmembrane region" description="Helical" evidence="1">
    <location>
        <begin position="164"/>
        <end position="182"/>
    </location>
</feature>
<sequence>MQLSGYQHNKNSKYFRLAQLLLALLGIWVLSQWWWNSNQQGELLFQQQSAELMRSTLVALSHTAAYLIDNDQLESLNQLTTHIAATPYLQDVVVYDANGVKLSASEGTAAAQLLYAPQHEQALLAMVQEITQDDRVIGYIKISMKLDASLLPVTQAWQQLMRQVFWMLLLAGVVAFMLRGTWSKIVHQWQKWRKSKQADAANLL</sequence>
<gene>
    <name evidence="2" type="ORF">EIK76_06010</name>
</gene>
<comment type="caution">
    <text evidence="2">The sequence shown here is derived from an EMBL/GenBank/DDBJ whole genome shotgun (WGS) entry which is preliminary data.</text>
</comment>
<dbReference type="RefSeq" id="WP_046518283.1">
    <property type="nucleotide sequence ID" value="NZ_LAVS01000001.1"/>
</dbReference>
<keyword evidence="1" id="KW-0472">Membrane</keyword>
<dbReference type="Proteomes" id="UP000276260">
    <property type="component" value="Unassembled WGS sequence"/>
</dbReference>
<keyword evidence="1" id="KW-1133">Transmembrane helix</keyword>
<reference evidence="2 3" key="1">
    <citation type="submission" date="2018-11" db="EMBL/GenBank/DDBJ databases">
        <title>Draft genome analysis of Rheinheimera mesophila isolated from an industrial waste site.</title>
        <authorList>
            <person name="Yu Q."/>
            <person name="Qi Y."/>
            <person name="Zhang H."/>
            <person name="Lu Y."/>
            <person name="Pu J."/>
        </authorList>
    </citation>
    <scope>NUCLEOTIDE SEQUENCE [LARGE SCALE GENOMIC DNA]</scope>
    <source>
        <strain evidence="2 3">IITR13</strain>
    </source>
</reference>
<protein>
    <recommendedName>
        <fullName evidence="4">Smp protein</fullName>
    </recommendedName>
</protein>
<evidence type="ECO:0008006" key="4">
    <source>
        <dbReference type="Google" id="ProtNLM"/>
    </source>
</evidence>
<feature type="transmembrane region" description="Helical" evidence="1">
    <location>
        <begin position="14"/>
        <end position="35"/>
    </location>
</feature>
<keyword evidence="1" id="KW-0812">Transmembrane</keyword>
<evidence type="ECO:0000313" key="2">
    <source>
        <dbReference type="EMBL" id="RRJ23614.1"/>
    </source>
</evidence>
<accession>A0A3P3QQZ7</accession>
<keyword evidence="3" id="KW-1185">Reference proteome</keyword>
<name>A0A3P3QQZ7_9GAMM</name>
<proteinExistence type="predicted"/>
<dbReference type="EMBL" id="RRCF01000001">
    <property type="protein sequence ID" value="RRJ23614.1"/>
    <property type="molecule type" value="Genomic_DNA"/>
</dbReference>
<evidence type="ECO:0000256" key="1">
    <source>
        <dbReference type="SAM" id="Phobius"/>
    </source>
</evidence>
<evidence type="ECO:0000313" key="3">
    <source>
        <dbReference type="Proteomes" id="UP000276260"/>
    </source>
</evidence>
<dbReference type="OrthoDB" id="5764277at2"/>
<dbReference type="AlphaFoldDB" id="A0A3P3QQZ7"/>
<organism evidence="2 3">
    <name type="scientific">Rheinheimera mesophila</name>
    <dbReference type="NCBI Taxonomy" id="1547515"/>
    <lineage>
        <taxon>Bacteria</taxon>
        <taxon>Pseudomonadati</taxon>
        <taxon>Pseudomonadota</taxon>
        <taxon>Gammaproteobacteria</taxon>
        <taxon>Chromatiales</taxon>
        <taxon>Chromatiaceae</taxon>
        <taxon>Rheinheimera</taxon>
    </lineage>
</organism>